<organism evidence="1 2">
    <name type="scientific">Allochromatium palmeri</name>
    <dbReference type="NCBI Taxonomy" id="231048"/>
    <lineage>
        <taxon>Bacteria</taxon>
        <taxon>Pseudomonadati</taxon>
        <taxon>Pseudomonadota</taxon>
        <taxon>Gammaproteobacteria</taxon>
        <taxon>Chromatiales</taxon>
        <taxon>Chromatiaceae</taxon>
        <taxon>Allochromatium</taxon>
    </lineage>
</organism>
<evidence type="ECO:0000313" key="1">
    <source>
        <dbReference type="EMBL" id="MTW23211.1"/>
    </source>
</evidence>
<gene>
    <name evidence="1" type="ORF">GJ668_19490</name>
</gene>
<reference evidence="1 2" key="1">
    <citation type="submission" date="2019-11" db="EMBL/GenBank/DDBJ databases">
        <title>Whole-genome sequence of the anaerobic purple sulfur bacterium Allochromatium palmeri DSM 15591.</title>
        <authorList>
            <person name="Kyndt J.A."/>
            <person name="Meyer T.E."/>
        </authorList>
    </citation>
    <scope>NUCLEOTIDE SEQUENCE [LARGE SCALE GENOMIC DNA]</scope>
    <source>
        <strain evidence="1 2">DSM 15591</strain>
    </source>
</reference>
<comment type="caution">
    <text evidence="1">The sequence shown here is derived from an EMBL/GenBank/DDBJ whole genome shotgun (WGS) entry which is preliminary data.</text>
</comment>
<evidence type="ECO:0000313" key="2">
    <source>
        <dbReference type="Proteomes" id="UP000434044"/>
    </source>
</evidence>
<proteinExistence type="predicted"/>
<keyword evidence="2" id="KW-1185">Reference proteome</keyword>
<dbReference type="RefSeq" id="WP_155451746.1">
    <property type="nucleotide sequence ID" value="NZ_WNKT01000102.1"/>
</dbReference>
<accession>A0A6N8EHW9</accession>
<name>A0A6N8EHW9_9GAMM</name>
<dbReference type="OrthoDB" id="9853781at2"/>
<dbReference type="EMBL" id="WNKT01000102">
    <property type="protein sequence ID" value="MTW23211.1"/>
    <property type="molecule type" value="Genomic_DNA"/>
</dbReference>
<dbReference type="Proteomes" id="UP000434044">
    <property type="component" value="Unassembled WGS sequence"/>
</dbReference>
<sequence>MNDRDLVTLFESGDVERLIIRRDNGTGNFGIVAELLDDQGEQHLEPFNDTLDEAWSRVRWMGWHRDIVIQG</sequence>
<protein>
    <submittedName>
        <fullName evidence="1">Uncharacterized protein</fullName>
    </submittedName>
</protein>
<dbReference type="AlphaFoldDB" id="A0A6N8EHW9"/>